<organism evidence="3 4">
    <name type="scientific">Cereibacter johrii</name>
    <dbReference type="NCBI Taxonomy" id="445629"/>
    <lineage>
        <taxon>Bacteria</taxon>
        <taxon>Pseudomonadati</taxon>
        <taxon>Pseudomonadota</taxon>
        <taxon>Alphaproteobacteria</taxon>
        <taxon>Rhodobacterales</taxon>
        <taxon>Paracoccaceae</taxon>
        <taxon>Cereibacter</taxon>
    </lineage>
</organism>
<dbReference type="Pfam" id="PF06707">
    <property type="entry name" value="DUF1194"/>
    <property type="match status" value="1"/>
</dbReference>
<dbReference type="PROSITE" id="PS50234">
    <property type="entry name" value="VWFA"/>
    <property type="match status" value="1"/>
</dbReference>
<accession>A0ABX5JHJ4</accession>
<keyword evidence="4" id="KW-1185">Reference proteome</keyword>
<dbReference type="EMBL" id="PZZW01000001">
    <property type="protein sequence ID" value="PTM81514.1"/>
    <property type="molecule type" value="Genomic_DNA"/>
</dbReference>
<keyword evidence="1" id="KW-0732">Signal</keyword>
<evidence type="ECO:0000313" key="3">
    <source>
        <dbReference type="EMBL" id="PTM81514.1"/>
    </source>
</evidence>
<dbReference type="InterPro" id="IPR002035">
    <property type="entry name" value="VWF_A"/>
</dbReference>
<dbReference type="SUPFAM" id="SSF53300">
    <property type="entry name" value="vWA-like"/>
    <property type="match status" value="1"/>
</dbReference>
<reference evidence="3 4" key="1">
    <citation type="submission" date="2018-04" db="EMBL/GenBank/DDBJ databases">
        <title>Genomic Encyclopedia of Type Strains, Phase III (KMG-III): the genomes of soil and plant-associated and newly described type strains.</title>
        <authorList>
            <person name="Whitman W."/>
        </authorList>
    </citation>
    <scope>NUCLEOTIDE SEQUENCE [LARGE SCALE GENOMIC DNA]</scope>
    <source>
        <strain evidence="3 4">JA192</strain>
    </source>
</reference>
<name>A0ABX5JHJ4_9RHOB</name>
<feature type="domain" description="VWFA" evidence="2">
    <location>
        <begin position="35"/>
        <end position="225"/>
    </location>
</feature>
<feature type="chain" id="PRO_5047151789" evidence="1">
    <location>
        <begin position="32"/>
        <end position="230"/>
    </location>
</feature>
<evidence type="ECO:0000256" key="1">
    <source>
        <dbReference type="SAM" id="SignalP"/>
    </source>
</evidence>
<sequence>MPCDPARATLRAMIRALALALSLACPGPARACDTALLLAIDVSGSIDRGEYALQAEGLALALSDPAVADLLLAGQSALAIVHWSGVGRQALALPWRRMLTPSDVAAFARSSRALPRAFTASDTAVGEAISFSLAQFAAVADCRRRVIDISGDGPENAGFTVARARRAAEAASVEINAIAIEDMGASSPITAFYDRWAITRTGFVLTARGLQDYRRAIREKLLRELGKPAG</sequence>
<dbReference type="Proteomes" id="UP000240800">
    <property type="component" value="Unassembled WGS sequence"/>
</dbReference>
<comment type="caution">
    <text evidence="3">The sequence shown here is derived from an EMBL/GenBank/DDBJ whole genome shotgun (WGS) entry which is preliminary data.</text>
</comment>
<gene>
    <name evidence="3" type="ORF">C8J29_101454</name>
</gene>
<dbReference type="InterPro" id="IPR010607">
    <property type="entry name" value="DUF1194"/>
</dbReference>
<proteinExistence type="predicted"/>
<feature type="signal peptide" evidence="1">
    <location>
        <begin position="1"/>
        <end position="31"/>
    </location>
</feature>
<evidence type="ECO:0000313" key="4">
    <source>
        <dbReference type="Proteomes" id="UP000240800"/>
    </source>
</evidence>
<protein>
    <submittedName>
        <fullName evidence="3">Ca-activated chloride channel family protein</fullName>
    </submittedName>
</protein>
<dbReference type="InterPro" id="IPR036465">
    <property type="entry name" value="vWFA_dom_sf"/>
</dbReference>
<dbReference type="Gene3D" id="3.40.50.410">
    <property type="entry name" value="von Willebrand factor, type A domain"/>
    <property type="match status" value="1"/>
</dbReference>
<evidence type="ECO:0000259" key="2">
    <source>
        <dbReference type="PROSITE" id="PS50234"/>
    </source>
</evidence>